<feature type="compositionally biased region" description="Low complexity" evidence="1">
    <location>
        <begin position="36"/>
        <end position="49"/>
    </location>
</feature>
<sequence length="49" mass="4803">MGGSDNATPSQAPDNDAGLEAPPPPALDPNRKTDATTDPSADDPGNGAD</sequence>
<organism evidence="2 3">
    <name type="scientific">Caulobacter segnis</name>
    <dbReference type="NCBI Taxonomy" id="88688"/>
    <lineage>
        <taxon>Bacteria</taxon>
        <taxon>Pseudomonadati</taxon>
        <taxon>Pseudomonadota</taxon>
        <taxon>Alphaproteobacteria</taxon>
        <taxon>Caulobacterales</taxon>
        <taxon>Caulobacteraceae</taxon>
        <taxon>Caulobacter</taxon>
    </lineage>
</organism>
<proteinExistence type="predicted"/>
<protein>
    <submittedName>
        <fullName evidence="2">Uncharacterized protein</fullName>
    </submittedName>
</protein>
<evidence type="ECO:0000313" key="3">
    <source>
        <dbReference type="Proteomes" id="UP001057520"/>
    </source>
</evidence>
<gene>
    <name evidence="2" type="ORF">MZV50_22245</name>
</gene>
<reference evidence="2 3" key="1">
    <citation type="submission" date="2022-04" db="EMBL/GenBank/DDBJ databases">
        <title>Genome sequence of soybean root-associated Caulobacter segnis RL271.</title>
        <authorList>
            <person name="Longley R."/>
            <person name="Bonito G."/>
            <person name="Trigodet F."/>
            <person name="Crosson S."/>
            <person name="Fiebig A."/>
        </authorList>
    </citation>
    <scope>NUCLEOTIDE SEQUENCE [LARGE SCALE GENOMIC DNA]</scope>
    <source>
        <strain evidence="2 3">RL271</strain>
    </source>
</reference>
<dbReference type="EMBL" id="CP096040">
    <property type="protein sequence ID" value="USQ95239.1"/>
    <property type="molecule type" value="Genomic_DNA"/>
</dbReference>
<accession>A0ABY4ZRJ6</accession>
<evidence type="ECO:0000256" key="1">
    <source>
        <dbReference type="SAM" id="MobiDB-lite"/>
    </source>
</evidence>
<keyword evidence="3" id="KW-1185">Reference proteome</keyword>
<evidence type="ECO:0000313" key="2">
    <source>
        <dbReference type="EMBL" id="USQ95239.1"/>
    </source>
</evidence>
<feature type="compositionally biased region" description="Polar residues" evidence="1">
    <location>
        <begin position="1"/>
        <end position="13"/>
    </location>
</feature>
<feature type="region of interest" description="Disordered" evidence="1">
    <location>
        <begin position="1"/>
        <end position="49"/>
    </location>
</feature>
<dbReference type="Proteomes" id="UP001057520">
    <property type="component" value="Chromosome"/>
</dbReference>
<name>A0ABY4ZRJ6_9CAUL</name>